<protein>
    <submittedName>
        <fullName evidence="1">Phosphotransferase</fullName>
    </submittedName>
</protein>
<dbReference type="SUPFAM" id="SSF56112">
    <property type="entry name" value="Protein kinase-like (PK-like)"/>
    <property type="match status" value="1"/>
</dbReference>
<sequence length="362" mass="40353">MNVEIPKNIKELTPEWLTRALSSYGAAVEINDVEVVDIFEGTSSRIRVRVDRNHAAIEAGLPEFLCVKANWTSHADFTLAAGLWAVEAQFYQHIRPGIDMLAPASYYSDYDAANGQGIILMEDLVQKQARFGSNVATLSVDQLASVLAEFASLHARWWGSSDLEKMSWLPLAQGTGTIDAEFINFQGGVPGMEALLAPPERAATLSAYGNNPAKMAKVVDALVVREAKSTAPRCLIHGDTHLGNSYWLGDRLGWLDWQLVRRGRPIREVAYVIGCSLGIDDRRRHERDLLSHYLDCLRGQGVDHGMSVDDAWLEYRHWPVWGFICWAVTQDGWQPKEVILETMARFGAAIDDLETYSLFDGC</sequence>
<dbReference type="InterPro" id="IPR011009">
    <property type="entry name" value="Kinase-like_dom_sf"/>
</dbReference>
<proteinExistence type="predicted"/>
<dbReference type="RefSeq" id="WP_168448903.1">
    <property type="nucleotide sequence ID" value="NZ_JAAWWK010000001.1"/>
</dbReference>
<organism evidence="1 2">
    <name type="scientific">Spongiibacter thalassae</name>
    <dbReference type="NCBI Taxonomy" id="2721624"/>
    <lineage>
        <taxon>Bacteria</taxon>
        <taxon>Pseudomonadati</taxon>
        <taxon>Pseudomonadota</taxon>
        <taxon>Gammaproteobacteria</taxon>
        <taxon>Cellvibrionales</taxon>
        <taxon>Spongiibacteraceae</taxon>
        <taxon>Spongiibacter</taxon>
    </lineage>
</organism>
<reference evidence="1 2" key="1">
    <citation type="submission" date="2020-04" db="EMBL/GenBank/DDBJ databases">
        <authorList>
            <person name="Yoon J."/>
        </authorList>
    </citation>
    <scope>NUCLEOTIDE SEQUENCE [LARGE SCALE GENOMIC DNA]</scope>
    <source>
        <strain evidence="1 2">KMU-166</strain>
    </source>
</reference>
<dbReference type="PANTHER" id="PTHR11012">
    <property type="entry name" value="PROTEIN KINASE-LIKE DOMAIN-CONTAINING"/>
    <property type="match status" value="1"/>
</dbReference>
<comment type="caution">
    <text evidence="1">The sequence shown here is derived from an EMBL/GenBank/DDBJ whole genome shotgun (WGS) entry which is preliminary data.</text>
</comment>
<gene>
    <name evidence="1" type="ORF">HCU74_02995</name>
</gene>
<dbReference type="Gene3D" id="3.90.1200.10">
    <property type="match status" value="1"/>
</dbReference>
<dbReference type="Pfam" id="PF02958">
    <property type="entry name" value="EcKL"/>
    <property type="match status" value="1"/>
</dbReference>
<evidence type="ECO:0000313" key="2">
    <source>
        <dbReference type="Proteomes" id="UP000765845"/>
    </source>
</evidence>
<evidence type="ECO:0000313" key="1">
    <source>
        <dbReference type="EMBL" id="NKI16380.1"/>
    </source>
</evidence>
<name>A0ABX1GBN0_9GAMM</name>
<accession>A0ABX1GBN0</accession>
<dbReference type="PANTHER" id="PTHR11012:SF30">
    <property type="entry name" value="PROTEIN KINASE-LIKE DOMAIN-CONTAINING"/>
    <property type="match status" value="1"/>
</dbReference>
<dbReference type="Proteomes" id="UP000765845">
    <property type="component" value="Unassembled WGS sequence"/>
</dbReference>
<dbReference type="EMBL" id="JAAWWK010000001">
    <property type="protein sequence ID" value="NKI16380.1"/>
    <property type="molecule type" value="Genomic_DNA"/>
</dbReference>
<dbReference type="InterPro" id="IPR004119">
    <property type="entry name" value="EcKL"/>
</dbReference>
<keyword evidence="2" id="KW-1185">Reference proteome</keyword>